<evidence type="ECO:0000313" key="3">
    <source>
        <dbReference type="Proteomes" id="UP000887574"/>
    </source>
</evidence>
<proteinExistence type="predicted"/>
<keyword evidence="3" id="KW-1185">Reference proteome</keyword>
<keyword evidence="2" id="KW-0812">Transmembrane</keyword>
<keyword evidence="2" id="KW-1133">Transmembrane helix</keyword>
<organism evidence="3 4">
    <name type="scientific">Ditylenchus dipsaci</name>
    <dbReference type="NCBI Taxonomy" id="166011"/>
    <lineage>
        <taxon>Eukaryota</taxon>
        <taxon>Metazoa</taxon>
        <taxon>Ecdysozoa</taxon>
        <taxon>Nematoda</taxon>
        <taxon>Chromadorea</taxon>
        <taxon>Rhabditida</taxon>
        <taxon>Tylenchina</taxon>
        <taxon>Tylenchomorpha</taxon>
        <taxon>Sphaerularioidea</taxon>
        <taxon>Anguinidae</taxon>
        <taxon>Anguininae</taxon>
        <taxon>Ditylenchus</taxon>
    </lineage>
</organism>
<evidence type="ECO:0000256" key="1">
    <source>
        <dbReference type="SAM" id="MobiDB-lite"/>
    </source>
</evidence>
<keyword evidence="2" id="KW-0472">Membrane</keyword>
<evidence type="ECO:0000256" key="2">
    <source>
        <dbReference type="SAM" id="Phobius"/>
    </source>
</evidence>
<reference evidence="4" key="1">
    <citation type="submission" date="2022-11" db="UniProtKB">
        <authorList>
            <consortium name="WormBaseParasite"/>
        </authorList>
    </citation>
    <scope>IDENTIFICATION</scope>
</reference>
<dbReference type="WBParaSite" id="jg26089">
    <property type="protein sequence ID" value="jg26089"/>
    <property type="gene ID" value="jg26089"/>
</dbReference>
<protein>
    <submittedName>
        <fullName evidence="4">Uncharacterized protein</fullName>
    </submittedName>
</protein>
<evidence type="ECO:0000313" key="4">
    <source>
        <dbReference type="WBParaSite" id="jg26089"/>
    </source>
</evidence>
<dbReference type="AlphaFoldDB" id="A0A915E4F9"/>
<feature type="compositionally biased region" description="Polar residues" evidence="1">
    <location>
        <begin position="9"/>
        <end position="29"/>
    </location>
</feature>
<name>A0A915E4F9_9BILA</name>
<dbReference type="Proteomes" id="UP000887574">
    <property type="component" value="Unplaced"/>
</dbReference>
<feature type="transmembrane region" description="Helical" evidence="2">
    <location>
        <begin position="85"/>
        <end position="108"/>
    </location>
</feature>
<sequence>MATIDLENKSSNSSLDLTENLPSTSDQSPWQMVYKNERENTEQHQQDILGWNIDKNAFELSKLMESEREKLQKNEEMRAEMWSKFIPFLTLALFLYIMLSIIWIVYNFTVYRRQKLKSLEHAKISWNSRLLRVYEEMPTDSTSTTSNISTEIVVPNPEHDDRTFTASSDTA</sequence>
<accession>A0A915E4F9</accession>
<feature type="region of interest" description="Disordered" evidence="1">
    <location>
        <begin position="1"/>
        <end position="29"/>
    </location>
</feature>